<dbReference type="InterPro" id="IPR013151">
    <property type="entry name" value="Immunoglobulin_dom"/>
</dbReference>
<dbReference type="GO" id="GO:0031638">
    <property type="term" value="P:zymogen activation"/>
    <property type="evidence" value="ECO:0007669"/>
    <property type="project" value="TreeGrafter"/>
</dbReference>
<dbReference type="InterPro" id="IPR036179">
    <property type="entry name" value="Ig-like_dom_sf"/>
</dbReference>
<dbReference type="PANTHER" id="PTHR48071:SF15">
    <property type="entry name" value="SRCR DOMAIN-CONTAINING PROTEIN"/>
    <property type="match status" value="1"/>
</dbReference>
<evidence type="ECO:0000256" key="7">
    <source>
        <dbReference type="ARBA" id="ARBA00023319"/>
    </source>
</evidence>
<keyword evidence="6" id="KW-0325">Glycoprotein</keyword>
<dbReference type="AlphaFoldDB" id="A0A1S3R6P8"/>
<dbReference type="SUPFAM" id="SSF56487">
    <property type="entry name" value="SRCR-like"/>
    <property type="match status" value="2"/>
</dbReference>
<evidence type="ECO:0000313" key="14">
    <source>
        <dbReference type="Proteomes" id="UP001652741"/>
    </source>
</evidence>
<dbReference type="Pfam" id="PF00530">
    <property type="entry name" value="SRCR"/>
    <property type="match status" value="2"/>
</dbReference>
<feature type="domain" description="Ig-like" evidence="13">
    <location>
        <begin position="234"/>
        <end position="328"/>
    </location>
</feature>
<dbReference type="GO" id="GO:0005615">
    <property type="term" value="C:extracellular space"/>
    <property type="evidence" value="ECO:0007669"/>
    <property type="project" value="TreeGrafter"/>
</dbReference>
<keyword evidence="10" id="KW-0472">Membrane</keyword>
<dbReference type="RefSeq" id="XP_014048048.1">
    <property type="nucleotide sequence ID" value="XM_014192573.2"/>
</dbReference>
<dbReference type="InterPro" id="IPR001190">
    <property type="entry name" value="SRCR"/>
</dbReference>
<dbReference type="SMART" id="SM00202">
    <property type="entry name" value="SR"/>
    <property type="match status" value="2"/>
</dbReference>
<evidence type="ECO:0000256" key="4">
    <source>
        <dbReference type="ARBA" id="ARBA00022737"/>
    </source>
</evidence>
<evidence type="ECO:0000256" key="10">
    <source>
        <dbReference type="SAM" id="Phobius"/>
    </source>
</evidence>
<dbReference type="SMART" id="SM00409">
    <property type="entry name" value="IG"/>
    <property type="match status" value="2"/>
</dbReference>
<dbReference type="Gene3D" id="2.60.40.10">
    <property type="entry name" value="Immunoglobulins"/>
    <property type="match status" value="2"/>
</dbReference>
<dbReference type="GeneID" id="106600855"/>
<dbReference type="Proteomes" id="UP001652741">
    <property type="component" value="Chromosome ssa03"/>
</dbReference>
<dbReference type="PROSITE" id="PS50835">
    <property type="entry name" value="IG_LIKE"/>
    <property type="match status" value="1"/>
</dbReference>
<evidence type="ECO:0000259" key="12">
    <source>
        <dbReference type="PROSITE" id="PS50287"/>
    </source>
</evidence>
<dbReference type="GO" id="GO:0005886">
    <property type="term" value="C:plasma membrane"/>
    <property type="evidence" value="ECO:0007669"/>
    <property type="project" value="TreeGrafter"/>
</dbReference>
<feature type="compositionally biased region" description="Acidic residues" evidence="9">
    <location>
        <begin position="582"/>
        <end position="591"/>
    </location>
</feature>
<dbReference type="FunFam" id="3.10.250.10:FF:000006">
    <property type="entry name" value="neurotrypsin isoform X2"/>
    <property type="match status" value="2"/>
</dbReference>
<feature type="region of interest" description="Disordered" evidence="9">
    <location>
        <begin position="541"/>
        <end position="617"/>
    </location>
</feature>
<gene>
    <name evidence="15" type="primary">LOC106600855</name>
</gene>
<feature type="domain" description="SRCR" evidence="12">
    <location>
        <begin position="128"/>
        <end position="226"/>
    </location>
</feature>
<evidence type="ECO:0000256" key="2">
    <source>
        <dbReference type="ARBA" id="ARBA00022525"/>
    </source>
</evidence>
<evidence type="ECO:0000256" key="6">
    <source>
        <dbReference type="ARBA" id="ARBA00023180"/>
    </source>
</evidence>
<feature type="chain" id="PRO_5010331886" evidence="11">
    <location>
        <begin position="26"/>
        <end position="617"/>
    </location>
</feature>
<evidence type="ECO:0000256" key="3">
    <source>
        <dbReference type="ARBA" id="ARBA00022729"/>
    </source>
</evidence>
<evidence type="ECO:0000256" key="1">
    <source>
        <dbReference type="ARBA" id="ARBA00004613"/>
    </source>
</evidence>
<reference evidence="15" key="1">
    <citation type="submission" date="2025-08" db="UniProtKB">
        <authorList>
            <consortium name="RefSeq"/>
        </authorList>
    </citation>
    <scope>IDENTIFICATION</scope>
</reference>
<dbReference type="Pfam" id="PF00047">
    <property type="entry name" value="ig"/>
    <property type="match status" value="1"/>
</dbReference>
<feature type="disulfide bond" evidence="8">
    <location>
        <begin position="95"/>
        <end position="105"/>
    </location>
</feature>
<dbReference type="OrthoDB" id="536948at2759"/>
<keyword evidence="14" id="KW-1185">Reference proteome</keyword>
<evidence type="ECO:0000256" key="8">
    <source>
        <dbReference type="PROSITE-ProRule" id="PRU00196"/>
    </source>
</evidence>
<comment type="subcellular location">
    <subcellularLocation>
        <location evidence="1">Secreted</location>
    </subcellularLocation>
</comment>
<keyword evidence="3 11" id="KW-0732">Signal</keyword>
<dbReference type="Gene3D" id="3.10.250.10">
    <property type="entry name" value="SRCR-like domain"/>
    <property type="match status" value="2"/>
</dbReference>
<dbReference type="SUPFAM" id="SSF48726">
    <property type="entry name" value="Immunoglobulin"/>
    <property type="match status" value="2"/>
</dbReference>
<protein>
    <submittedName>
        <fullName evidence="15">Uncharacterized protein isoform X1</fullName>
    </submittedName>
</protein>
<dbReference type="PROSITE" id="PS50287">
    <property type="entry name" value="SRCR_2"/>
    <property type="match status" value="2"/>
</dbReference>
<keyword evidence="5 8" id="KW-1015">Disulfide bond</keyword>
<comment type="caution">
    <text evidence="8">Lacks conserved residue(s) required for the propagation of feature annotation.</text>
</comment>
<evidence type="ECO:0000313" key="15">
    <source>
        <dbReference type="RefSeq" id="XP_014048048.1"/>
    </source>
</evidence>
<keyword evidence="2" id="KW-0964">Secreted</keyword>
<feature type="disulfide bond" evidence="8">
    <location>
        <begin position="197"/>
        <end position="207"/>
    </location>
</feature>
<sequence length="617" mass="67601">MKTQIWNIFYLTMVYLWNGPLPAESAQIRLVNGLCSGRVEIYHNSQWGTVCDDDWDMNDAKVVCKQLGCGSAMSSPGSAHFGQGSGQIWMDDITCLGSESTLTQCSHTTTHNCKHGEDAGVVCSGVQVRLVNGSGLCSGRVEIYYNGQWGTVCDDDWDMNDAKVVCKQLGCGSAMSSPGSARFGQGSGQIWMDDIKCSGSESTLTQCSHTTKHNCNHGEDAGVVCLSGLTLRMPILSTTPSHSAFSPGEKVQFICSVPQRISITATFDLYMGGSSIMTQAVESTQTRVIFTLSSLQSAHQGRYSCRQQITQNGQNIISSSSSNSMDITIVVLLQPNISLSAPNGGMFWGLQGPEVTRGHSFSITCSIQPQYPGGLFYLDFSGSNRTETKPAVNHSASFHFPVAEYTDQGNYSCVYEVNVTTLPFHSIKTELLTVSIRASIVPIIASGAIGGLLLLLLLLIPCLVWRKISSREQSIMRNLRETANNISTYGNTVVAASEENDEEDYVNVETFVNKSKDEDLKKGCHAEMYVKKELIMTKNNENAPGAMNKFGNNQGEGPEASEEDEADYENQDIFTERAFAEDFYEDSESLDLEQLTSYKAGRENDYEEDDNIYANYE</sequence>
<keyword evidence="4" id="KW-0677">Repeat</keyword>
<feature type="compositionally biased region" description="Acidic residues" evidence="9">
    <location>
        <begin position="559"/>
        <end position="570"/>
    </location>
</feature>
<dbReference type="InterPro" id="IPR013783">
    <property type="entry name" value="Ig-like_fold"/>
</dbReference>
<dbReference type="PANTHER" id="PTHR48071">
    <property type="entry name" value="SRCR DOMAIN-CONTAINING PROTEIN"/>
    <property type="match status" value="1"/>
</dbReference>
<keyword evidence="7" id="KW-0393">Immunoglobulin domain</keyword>
<accession>A0A1S3R6P8</accession>
<evidence type="ECO:0000256" key="11">
    <source>
        <dbReference type="SAM" id="SignalP"/>
    </source>
</evidence>
<evidence type="ECO:0000259" key="13">
    <source>
        <dbReference type="PROSITE" id="PS50835"/>
    </source>
</evidence>
<feature type="domain" description="SRCR" evidence="12">
    <location>
        <begin position="28"/>
        <end position="124"/>
    </location>
</feature>
<proteinExistence type="predicted"/>
<organism evidence="14 15">
    <name type="scientific">Salmo salar</name>
    <name type="common">Atlantic salmon</name>
    <dbReference type="NCBI Taxonomy" id="8030"/>
    <lineage>
        <taxon>Eukaryota</taxon>
        <taxon>Metazoa</taxon>
        <taxon>Chordata</taxon>
        <taxon>Craniata</taxon>
        <taxon>Vertebrata</taxon>
        <taxon>Euteleostomi</taxon>
        <taxon>Actinopterygii</taxon>
        <taxon>Neopterygii</taxon>
        <taxon>Teleostei</taxon>
        <taxon>Protacanthopterygii</taxon>
        <taxon>Salmoniformes</taxon>
        <taxon>Salmonidae</taxon>
        <taxon>Salmoninae</taxon>
        <taxon>Salmo</taxon>
    </lineage>
</organism>
<dbReference type="InterPro" id="IPR003599">
    <property type="entry name" value="Ig_sub"/>
</dbReference>
<evidence type="ECO:0000256" key="5">
    <source>
        <dbReference type="ARBA" id="ARBA00023157"/>
    </source>
</evidence>
<evidence type="ECO:0000256" key="9">
    <source>
        <dbReference type="SAM" id="MobiDB-lite"/>
    </source>
</evidence>
<dbReference type="GO" id="GO:0004252">
    <property type="term" value="F:serine-type endopeptidase activity"/>
    <property type="evidence" value="ECO:0007669"/>
    <property type="project" value="TreeGrafter"/>
</dbReference>
<dbReference type="InterPro" id="IPR007110">
    <property type="entry name" value="Ig-like_dom"/>
</dbReference>
<dbReference type="KEGG" id="sasa:106600855"/>
<feature type="transmembrane region" description="Helical" evidence="10">
    <location>
        <begin position="440"/>
        <end position="465"/>
    </location>
</feature>
<dbReference type="PRINTS" id="PR00258">
    <property type="entry name" value="SPERACTRCPTR"/>
</dbReference>
<name>A0A1S3R6P8_SALSA</name>
<dbReference type="PROSITE" id="PS00420">
    <property type="entry name" value="SRCR_1"/>
    <property type="match status" value="2"/>
</dbReference>
<keyword evidence="10" id="KW-1133">Transmembrane helix</keyword>
<dbReference type="InterPro" id="IPR036772">
    <property type="entry name" value="SRCR-like_dom_sf"/>
</dbReference>
<keyword evidence="10" id="KW-0812">Transmembrane</keyword>
<feature type="signal peptide" evidence="11">
    <location>
        <begin position="1"/>
        <end position="25"/>
    </location>
</feature>